<dbReference type="PRINTS" id="PR00069">
    <property type="entry name" value="ALDKETRDTASE"/>
</dbReference>
<evidence type="ECO:0000313" key="3">
    <source>
        <dbReference type="EMBL" id="CAB4855208.1"/>
    </source>
</evidence>
<dbReference type="InterPro" id="IPR036812">
    <property type="entry name" value="NAD(P)_OxRdtase_dom_sf"/>
</dbReference>
<protein>
    <submittedName>
        <fullName evidence="3">Unannotated protein</fullName>
    </submittedName>
</protein>
<gene>
    <name evidence="3" type="ORF">UFOPK3339_00029</name>
</gene>
<proteinExistence type="predicted"/>
<dbReference type="PANTHER" id="PTHR43364">
    <property type="entry name" value="NADH-SPECIFIC METHYLGLYOXAL REDUCTASE-RELATED"/>
    <property type="match status" value="1"/>
</dbReference>
<dbReference type="InterPro" id="IPR020471">
    <property type="entry name" value="AKR"/>
</dbReference>
<accession>A0A6J7CEF4</accession>
<dbReference type="GO" id="GO:0016491">
    <property type="term" value="F:oxidoreductase activity"/>
    <property type="evidence" value="ECO:0007669"/>
    <property type="project" value="UniProtKB-KW"/>
</dbReference>
<sequence>MWRYSNLGNDVLMDIPIRYLGNSGLLVSAVGLGCNNFGRIDTPTFTAEGTADVMVAAIESGINFFDTADIYGAEFGLSERLMGPVVAKARERMVIATKFGHTEYESPLSRLGPGGSRAYIRAAIEQSLERLQTDYIDLYQHHTPDPQVPVEETLEALNELIEEGKVRHIGHSNYTAEQARRAQSVAKRLGLKTFVSAQNEYNLLTRDAESDIIPAAQALGLGFLPFFPLHNGLLTGKFSRDGGPENSRIMRIRQHLLAEAPWDALDTFAKFCQERRITMLEATIGWLLAIPGMSSVIAGATTVVQVRENADAAVSWSPTAREFTQIANLFPLKP</sequence>
<dbReference type="AlphaFoldDB" id="A0A6J7CEF4"/>
<evidence type="ECO:0000256" key="1">
    <source>
        <dbReference type="ARBA" id="ARBA00023002"/>
    </source>
</evidence>
<keyword evidence="1" id="KW-0560">Oxidoreductase</keyword>
<name>A0A6J7CEF4_9ZZZZ</name>
<dbReference type="InterPro" id="IPR050523">
    <property type="entry name" value="AKR_Detox_Biosynth"/>
</dbReference>
<dbReference type="InterPro" id="IPR023210">
    <property type="entry name" value="NADP_OxRdtase_dom"/>
</dbReference>
<feature type="domain" description="NADP-dependent oxidoreductase" evidence="2">
    <location>
        <begin position="30"/>
        <end position="325"/>
    </location>
</feature>
<evidence type="ECO:0000259" key="2">
    <source>
        <dbReference type="Pfam" id="PF00248"/>
    </source>
</evidence>
<reference evidence="3" key="1">
    <citation type="submission" date="2020-05" db="EMBL/GenBank/DDBJ databases">
        <authorList>
            <person name="Chiriac C."/>
            <person name="Salcher M."/>
            <person name="Ghai R."/>
            <person name="Kavagutti S V."/>
        </authorList>
    </citation>
    <scope>NUCLEOTIDE SEQUENCE</scope>
</reference>
<dbReference type="SUPFAM" id="SSF51430">
    <property type="entry name" value="NAD(P)-linked oxidoreductase"/>
    <property type="match status" value="1"/>
</dbReference>
<dbReference type="Pfam" id="PF00248">
    <property type="entry name" value="Aldo_ket_red"/>
    <property type="match status" value="1"/>
</dbReference>
<dbReference type="PANTHER" id="PTHR43364:SF4">
    <property type="entry name" value="NAD(P)-LINKED OXIDOREDUCTASE SUPERFAMILY PROTEIN"/>
    <property type="match status" value="1"/>
</dbReference>
<dbReference type="Gene3D" id="3.20.20.100">
    <property type="entry name" value="NADP-dependent oxidoreductase domain"/>
    <property type="match status" value="1"/>
</dbReference>
<dbReference type="GO" id="GO:0005829">
    <property type="term" value="C:cytosol"/>
    <property type="evidence" value="ECO:0007669"/>
    <property type="project" value="TreeGrafter"/>
</dbReference>
<dbReference type="PROSITE" id="PS51257">
    <property type="entry name" value="PROKAR_LIPOPROTEIN"/>
    <property type="match status" value="1"/>
</dbReference>
<organism evidence="3">
    <name type="scientific">freshwater metagenome</name>
    <dbReference type="NCBI Taxonomy" id="449393"/>
    <lineage>
        <taxon>unclassified sequences</taxon>
        <taxon>metagenomes</taxon>
        <taxon>ecological metagenomes</taxon>
    </lineage>
</organism>
<dbReference type="EMBL" id="CAFBLF010000002">
    <property type="protein sequence ID" value="CAB4855208.1"/>
    <property type="molecule type" value="Genomic_DNA"/>
</dbReference>